<keyword evidence="7" id="KW-0862">Zinc</keyword>
<keyword evidence="5 11" id="KW-0812">Transmembrane</keyword>
<protein>
    <submittedName>
        <fullName evidence="13">Site-2 protease family protein</fullName>
    </submittedName>
</protein>
<dbReference type="EMBL" id="DVLF01000009">
    <property type="protein sequence ID" value="HIT49430.1"/>
    <property type="molecule type" value="Genomic_DNA"/>
</dbReference>
<evidence type="ECO:0000256" key="7">
    <source>
        <dbReference type="ARBA" id="ARBA00022833"/>
    </source>
</evidence>
<evidence type="ECO:0000256" key="11">
    <source>
        <dbReference type="SAM" id="Phobius"/>
    </source>
</evidence>
<keyword evidence="9" id="KW-0482">Metalloprotease</keyword>
<sequence length="561" mass="61879">MILALQGVPLVLVSILAFIIIIGLVVVVHEGGHFFFARRAGILCHEFSIGMGPAIYKKKIGETTFCIRAIPIGGYVSMAGEEITADLIKKNSTVGLNLLDGKVSEIIVGAFTDSAVKGEVIDFDLYGKDGSPLYITVHDGLTERYLEVLPDAFYIINEKQRMQITPYHRSFESKSLWQRFLTLFAGPFMNFLLAIVLYLIVSFASGVPDYSSTTLGVVSSSMPASSVLQVGDQITKMNGVSVSNWNELSAALDNLAEEGKTSVSIEFIRDGITYQEEVSCTTYIASLGLSNIQAEEKSFPDGIDQGLIVGNLALRYVDEGKKGSYPLSYGDILLKVRIDHFVGKQPQEGEITVLKDWGQLVTLFNETDVANVYFEYYSYQKQGIVTIEDCIQENAVLQTYGDEVLTNQRIEKIQIKIGISPENHFDFFGAIGLAFGNFWDDFTLIFRTLALLIAPSGIRQVGVSDLSSFVGIFSLVETFIGAGFLSLLAFTALLSVNLGVMNLLPIPALDGGRIVFLGYELVTRKKPSKKVENIINNIFFILLLILFVVVTYNDILRLIRK</sequence>
<evidence type="ECO:0000256" key="10">
    <source>
        <dbReference type="ARBA" id="ARBA00023136"/>
    </source>
</evidence>
<evidence type="ECO:0000256" key="4">
    <source>
        <dbReference type="ARBA" id="ARBA00022670"/>
    </source>
</evidence>
<comment type="cofactor">
    <cofactor evidence="1">
        <name>Zn(2+)</name>
        <dbReference type="ChEBI" id="CHEBI:29105"/>
    </cofactor>
</comment>
<feature type="transmembrane region" description="Helical" evidence="11">
    <location>
        <begin position="180"/>
        <end position="201"/>
    </location>
</feature>
<comment type="subcellular location">
    <subcellularLocation>
        <location evidence="2">Membrane</location>
        <topology evidence="2">Multi-pass membrane protein</topology>
    </subcellularLocation>
</comment>
<dbReference type="GO" id="GO:0016020">
    <property type="term" value="C:membrane"/>
    <property type="evidence" value="ECO:0007669"/>
    <property type="project" value="UniProtKB-SubCell"/>
</dbReference>
<feature type="transmembrane region" description="Helical" evidence="11">
    <location>
        <begin position="6"/>
        <end position="29"/>
    </location>
</feature>
<accession>A0A9D1KHM7</accession>
<dbReference type="AlphaFoldDB" id="A0A9D1KHM7"/>
<keyword evidence="8 11" id="KW-1133">Transmembrane helix</keyword>
<dbReference type="SUPFAM" id="SSF50156">
    <property type="entry name" value="PDZ domain-like"/>
    <property type="match status" value="1"/>
</dbReference>
<keyword evidence="6" id="KW-0378">Hydrolase</keyword>
<evidence type="ECO:0000256" key="3">
    <source>
        <dbReference type="ARBA" id="ARBA00007931"/>
    </source>
</evidence>
<evidence type="ECO:0000256" key="1">
    <source>
        <dbReference type="ARBA" id="ARBA00001947"/>
    </source>
</evidence>
<evidence type="ECO:0000256" key="5">
    <source>
        <dbReference type="ARBA" id="ARBA00022692"/>
    </source>
</evidence>
<dbReference type="SMART" id="SM00228">
    <property type="entry name" value="PDZ"/>
    <property type="match status" value="1"/>
</dbReference>
<proteinExistence type="inferred from homology"/>
<dbReference type="InterPro" id="IPR036034">
    <property type="entry name" value="PDZ_sf"/>
</dbReference>
<name>A0A9D1KHM7_9MOLU</name>
<reference evidence="13" key="1">
    <citation type="submission" date="2020-10" db="EMBL/GenBank/DDBJ databases">
        <authorList>
            <person name="Gilroy R."/>
        </authorList>
    </citation>
    <scope>NUCLEOTIDE SEQUENCE</scope>
    <source>
        <strain evidence="13">ChiW17-6978</strain>
    </source>
</reference>
<feature type="domain" description="PDZ" evidence="12">
    <location>
        <begin position="197"/>
        <end position="271"/>
    </location>
</feature>
<keyword evidence="10 11" id="KW-0472">Membrane</keyword>
<reference evidence="13" key="2">
    <citation type="journal article" date="2021" name="PeerJ">
        <title>Extensive microbial diversity within the chicken gut microbiome revealed by metagenomics and culture.</title>
        <authorList>
            <person name="Gilroy R."/>
            <person name="Ravi A."/>
            <person name="Getino M."/>
            <person name="Pursley I."/>
            <person name="Horton D.L."/>
            <person name="Alikhan N.F."/>
            <person name="Baker D."/>
            <person name="Gharbi K."/>
            <person name="Hall N."/>
            <person name="Watson M."/>
            <person name="Adriaenssens E.M."/>
            <person name="Foster-Nyarko E."/>
            <person name="Jarju S."/>
            <person name="Secka A."/>
            <person name="Antonio M."/>
            <person name="Oren A."/>
            <person name="Chaudhuri R.R."/>
            <person name="La Ragione R."/>
            <person name="Hildebrand F."/>
            <person name="Pallen M.J."/>
        </authorList>
    </citation>
    <scope>NUCLEOTIDE SEQUENCE</scope>
    <source>
        <strain evidence="13">ChiW17-6978</strain>
    </source>
</reference>
<dbReference type="CDD" id="cd06163">
    <property type="entry name" value="S2P-M50_PDZ_RseP-like"/>
    <property type="match status" value="1"/>
</dbReference>
<organism evidence="13 14">
    <name type="scientific">Candidatus Pelethenecus faecipullorum</name>
    <dbReference type="NCBI Taxonomy" id="2840900"/>
    <lineage>
        <taxon>Bacteria</taxon>
        <taxon>Bacillati</taxon>
        <taxon>Mycoplasmatota</taxon>
        <taxon>Mollicutes</taxon>
        <taxon>Candidatus Pelethenecus</taxon>
    </lineage>
</organism>
<feature type="transmembrane region" description="Helical" evidence="11">
    <location>
        <begin position="466"/>
        <end position="494"/>
    </location>
</feature>
<evidence type="ECO:0000313" key="14">
    <source>
        <dbReference type="Proteomes" id="UP000886758"/>
    </source>
</evidence>
<comment type="caution">
    <text evidence="13">The sequence shown here is derived from an EMBL/GenBank/DDBJ whole genome shotgun (WGS) entry which is preliminary data.</text>
</comment>
<evidence type="ECO:0000256" key="9">
    <source>
        <dbReference type="ARBA" id="ARBA00023049"/>
    </source>
</evidence>
<feature type="transmembrane region" description="Helical" evidence="11">
    <location>
        <begin position="534"/>
        <end position="552"/>
    </location>
</feature>
<dbReference type="Proteomes" id="UP000886758">
    <property type="component" value="Unassembled WGS sequence"/>
</dbReference>
<dbReference type="Pfam" id="PF02163">
    <property type="entry name" value="Peptidase_M50"/>
    <property type="match status" value="1"/>
</dbReference>
<comment type="similarity">
    <text evidence="3">Belongs to the peptidase M50B family.</text>
</comment>
<dbReference type="InterPro" id="IPR008915">
    <property type="entry name" value="Peptidase_M50"/>
</dbReference>
<evidence type="ECO:0000313" key="13">
    <source>
        <dbReference type="EMBL" id="HIT49430.1"/>
    </source>
</evidence>
<dbReference type="InterPro" id="IPR004387">
    <property type="entry name" value="Pept_M50_Zn"/>
</dbReference>
<keyword evidence="4 13" id="KW-0645">Protease</keyword>
<dbReference type="Gene3D" id="2.30.42.10">
    <property type="match status" value="1"/>
</dbReference>
<dbReference type="InterPro" id="IPR001478">
    <property type="entry name" value="PDZ"/>
</dbReference>
<evidence type="ECO:0000259" key="12">
    <source>
        <dbReference type="SMART" id="SM00228"/>
    </source>
</evidence>
<dbReference type="GO" id="GO:0006508">
    <property type="term" value="P:proteolysis"/>
    <property type="evidence" value="ECO:0007669"/>
    <property type="project" value="UniProtKB-KW"/>
</dbReference>
<dbReference type="GO" id="GO:0004222">
    <property type="term" value="F:metalloendopeptidase activity"/>
    <property type="evidence" value="ECO:0007669"/>
    <property type="project" value="InterPro"/>
</dbReference>
<evidence type="ECO:0000256" key="2">
    <source>
        <dbReference type="ARBA" id="ARBA00004141"/>
    </source>
</evidence>
<dbReference type="PANTHER" id="PTHR42837">
    <property type="entry name" value="REGULATOR OF SIGMA-E PROTEASE RSEP"/>
    <property type="match status" value="1"/>
</dbReference>
<evidence type="ECO:0000256" key="6">
    <source>
        <dbReference type="ARBA" id="ARBA00022801"/>
    </source>
</evidence>
<evidence type="ECO:0000256" key="8">
    <source>
        <dbReference type="ARBA" id="ARBA00022989"/>
    </source>
</evidence>
<gene>
    <name evidence="13" type="ORF">IAD46_00210</name>
</gene>
<dbReference type="PANTHER" id="PTHR42837:SF2">
    <property type="entry name" value="MEMBRANE METALLOPROTEASE ARASP2, CHLOROPLASTIC-RELATED"/>
    <property type="match status" value="1"/>
</dbReference>